<keyword evidence="8" id="KW-0472">Membrane</keyword>
<evidence type="ECO:0000256" key="9">
    <source>
        <dbReference type="SAM" id="MobiDB-lite"/>
    </source>
</evidence>
<dbReference type="Pfam" id="PF02953">
    <property type="entry name" value="zf-Tim10_DDP"/>
    <property type="match status" value="1"/>
</dbReference>
<dbReference type="GO" id="GO:0005743">
    <property type="term" value="C:mitochondrial inner membrane"/>
    <property type="evidence" value="ECO:0007669"/>
    <property type="project" value="UniProtKB-SubCell"/>
</dbReference>
<name>A0A8J1U2M7_OWEFU</name>
<organism evidence="10 11">
    <name type="scientific">Owenia fusiformis</name>
    <name type="common">Polychaete worm</name>
    <dbReference type="NCBI Taxonomy" id="6347"/>
    <lineage>
        <taxon>Eukaryota</taxon>
        <taxon>Metazoa</taxon>
        <taxon>Spiralia</taxon>
        <taxon>Lophotrochozoa</taxon>
        <taxon>Annelida</taxon>
        <taxon>Polychaeta</taxon>
        <taxon>Sedentaria</taxon>
        <taxon>Canalipalpata</taxon>
        <taxon>Sabellida</taxon>
        <taxon>Oweniida</taxon>
        <taxon>Oweniidae</taxon>
        <taxon>Owenia</taxon>
    </lineage>
</organism>
<keyword evidence="7 8" id="KW-1015">Disulfide bond</keyword>
<keyword evidence="8" id="KW-0143">Chaperone</keyword>
<dbReference type="EMBL" id="CAIIXF020000008">
    <property type="protein sequence ID" value="CAH1791727.1"/>
    <property type="molecule type" value="Genomic_DNA"/>
</dbReference>
<keyword evidence="4 8" id="KW-0653">Protein transport</keyword>
<evidence type="ECO:0000256" key="1">
    <source>
        <dbReference type="ARBA" id="ARBA00022448"/>
    </source>
</evidence>
<evidence type="ECO:0000256" key="2">
    <source>
        <dbReference type="ARBA" id="ARBA00022723"/>
    </source>
</evidence>
<dbReference type="OrthoDB" id="1551503at2759"/>
<evidence type="ECO:0000256" key="8">
    <source>
        <dbReference type="RuleBase" id="RU367043"/>
    </source>
</evidence>
<keyword evidence="1 8" id="KW-0813">Transport</keyword>
<evidence type="ECO:0000256" key="3">
    <source>
        <dbReference type="ARBA" id="ARBA00022833"/>
    </source>
</evidence>
<comment type="domain">
    <text evidence="8">The twin CX3C motif contains 4 conserved Cys residues that form 2 disulfide bonds in the mitochondrial intermembrane space.</text>
</comment>
<dbReference type="PANTHER" id="PTHR13172">
    <property type="entry name" value="MITOCHONDRIAL IMPORT INNER MEMBRANE TRANSLOCASE SUBUNIT TIM9B"/>
    <property type="match status" value="1"/>
</dbReference>
<comment type="caution">
    <text evidence="10">The sequence shown here is derived from an EMBL/GenBank/DDBJ whole genome shotgun (WGS) entry which is preliminary data.</text>
</comment>
<feature type="region of interest" description="Disordered" evidence="9">
    <location>
        <begin position="81"/>
        <end position="103"/>
    </location>
</feature>
<dbReference type="SUPFAM" id="SSF144122">
    <property type="entry name" value="Tim10-like"/>
    <property type="match status" value="1"/>
</dbReference>
<keyword evidence="11" id="KW-1185">Reference proteome</keyword>
<evidence type="ECO:0000313" key="11">
    <source>
        <dbReference type="Proteomes" id="UP000749559"/>
    </source>
</evidence>
<evidence type="ECO:0000256" key="5">
    <source>
        <dbReference type="ARBA" id="ARBA00023010"/>
    </source>
</evidence>
<evidence type="ECO:0000256" key="7">
    <source>
        <dbReference type="ARBA" id="ARBA00023157"/>
    </source>
</evidence>
<keyword evidence="2" id="KW-0479">Metal-binding</keyword>
<reference evidence="10" key="1">
    <citation type="submission" date="2022-03" db="EMBL/GenBank/DDBJ databases">
        <authorList>
            <person name="Martin C."/>
        </authorList>
    </citation>
    <scope>NUCLEOTIDE SEQUENCE</scope>
</reference>
<keyword evidence="6 8" id="KW-0496">Mitochondrion</keyword>
<evidence type="ECO:0000256" key="4">
    <source>
        <dbReference type="ARBA" id="ARBA00022927"/>
    </source>
</evidence>
<evidence type="ECO:0000256" key="6">
    <source>
        <dbReference type="ARBA" id="ARBA00023128"/>
    </source>
</evidence>
<keyword evidence="8" id="KW-0999">Mitochondrion inner membrane</keyword>
<sequence>MAGMVPGGVPPSDEQAVLQFKEFLSNYNKLTEHCFKDCVHDFTTRKIHDSENSCSTNCMEKYMKVTARISQRFQEYHFMQNEAQGIPQAPQPQQPAQSGWFGR</sequence>
<accession>A0A8J1U2M7</accession>
<dbReference type="GO" id="GO:0015031">
    <property type="term" value="P:protein transport"/>
    <property type="evidence" value="ECO:0007669"/>
    <property type="project" value="UniProtKB-KW"/>
</dbReference>
<gene>
    <name evidence="10" type="ORF">OFUS_LOCUS16781</name>
</gene>
<dbReference type="AlphaFoldDB" id="A0A8J1U2M7"/>
<keyword evidence="5 8" id="KW-0811">Translocation</keyword>
<evidence type="ECO:0000313" key="10">
    <source>
        <dbReference type="EMBL" id="CAH1791727.1"/>
    </source>
</evidence>
<keyword evidence="3" id="KW-0862">Zinc</keyword>
<dbReference type="Gene3D" id="1.10.287.810">
    <property type="entry name" value="Mitochondrial import inner membrane translocase subunit tim13 like domains"/>
    <property type="match status" value="1"/>
</dbReference>
<comment type="similarity">
    <text evidence="8">Belongs to the small Tim family.</text>
</comment>
<comment type="subunit">
    <text evidence="8">Heterohexamer.</text>
</comment>
<dbReference type="GO" id="GO:0046872">
    <property type="term" value="F:metal ion binding"/>
    <property type="evidence" value="ECO:0007669"/>
    <property type="project" value="UniProtKB-KW"/>
</dbReference>
<dbReference type="InterPro" id="IPR004217">
    <property type="entry name" value="Tim10-like"/>
</dbReference>
<comment type="function">
    <text evidence="8">Mitochondrial intermembrane chaperone that participates in the import and insertion of some multi-pass transmembrane proteins into the mitochondrial inner membrane. Also required for the transfer of beta-barrel precursors from the TOM complex to the sorting and assembly machinery (SAM complex) of the outer membrane. Acts as a chaperone-like protein that protects the hydrophobic precursors from aggregation and guide them through the mitochondrial intermembrane space.</text>
</comment>
<dbReference type="InterPro" id="IPR050673">
    <property type="entry name" value="Mito_inner_translocase_sub"/>
</dbReference>
<protein>
    <recommendedName>
        <fullName evidence="8">Mitochondrial import inner membrane translocase subunit</fullName>
    </recommendedName>
</protein>
<proteinExistence type="inferred from homology"/>
<dbReference type="InterPro" id="IPR035427">
    <property type="entry name" value="Tim10-like_dom_sf"/>
</dbReference>
<comment type="subcellular location">
    <subcellularLocation>
        <location evidence="8">Mitochondrion inner membrane</location>
        <topology evidence="8">Peripheral membrane protein</topology>
        <orientation evidence="8">Intermembrane side</orientation>
    </subcellularLocation>
</comment>
<dbReference type="Proteomes" id="UP000749559">
    <property type="component" value="Unassembled WGS sequence"/>
</dbReference>